<dbReference type="AlphaFoldDB" id="S9UPS9"/>
<dbReference type="EMBL" id="ATMH01010996">
    <property type="protein sequence ID" value="EPY16616.1"/>
    <property type="molecule type" value="Genomic_DNA"/>
</dbReference>
<organism evidence="2 3">
    <name type="scientific">Strigomonas culicis</name>
    <dbReference type="NCBI Taxonomy" id="28005"/>
    <lineage>
        <taxon>Eukaryota</taxon>
        <taxon>Discoba</taxon>
        <taxon>Euglenozoa</taxon>
        <taxon>Kinetoplastea</taxon>
        <taxon>Metakinetoplastina</taxon>
        <taxon>Trypanosomatida</taxon>
        <taxon>Trypanosomatidae</taxon>
        <taxon>Strigomonadinae</taxon>
        <taxon>Strigomonas</taxon>
    </lineage>
</organism>
<dbReference type="Proteomes" id="UP000015354">
    <property type="component" value="Unassembled WGS sequence"/>
</dbReference>
<accession>S9UPS9</accession>
<reference evidence="2 3" key="1">
    <citation type="journal article" date="2013" name="PLoS ONE">
        <title>Predicting the Proteins of Angomonas deanei, Strigomonas culicis and Their Respective Endosymbionts Reveals New Aspects of the Trypanosomatidae Family.</title>
        <authorList>
            <person name="Motta M.C."/>
            <person name="Martins A.C."/>
            <person name="de Souza S.S."/>
            <person name="Catta-Preta C.M."/>
            <person name="Silva R."/>
            <person name="Klein C.C."/>
            <person name="de Almeida L.G."/>
            <person name="de Lima Cunha O."/>
            <person name="Ciapina L.P."/>
            <person name="Brocchi M."/>
            <person name="Colabardini A.C."/>
            <person name="de Araujo Lima B."/>
            <person name="Machado C.R."/>
            <person name="de Almeida Soares C.M."/>
            <person name="Probst C.M."/>
            <person name="de Menezes C.B."/>
            <person name="Thompson C.E."/>
            <person name="Bartholomeu D.C."/>
            <person name="Gradia D.F."/>
            <person name="Pavoni D.P."/>
            <person name="Grisard E.C."/>
            <person name="Fantinatti-Garboggini F."/>
            <person name="Marchini F.K."/>
            <person name="Rodrigues-Luiz G.F."/>
            <person name="Wagner G."/>
            <person name="Goldman G.H."/>
            <person name="Fietto J.L."/>
            <person name="Elias M.C."/>
            <person name="Goldman M.H."/>
            <person name="Sagot M.F."/>
            <person name="Pereira M."/>
            <person name="Stoco P.H."/>
            <person name="de Mendonca-Neto R.P."/>
            <person name="Teixeira S.M."/>
            <person name="Maciel T.E."/>
            <person name="de Oliveira Mendes T.A."/>
            <person name="Urmenyi T.P."/>
            <person name="de Souza W."/>
            <person name="Schenkman S."/>
            <person name="de Vasconcelos A.T."/>
        </authorList>
    </citation>
    <scope>NUCLEOTIDE SEQUENCE [LARGE SCALE GENOMIC DNA]</scope>
</reference>
<sequence length="228" mass="25316">MDVRRPLHFGAVDSPARGGGATAVVRYGPSTDRHSPPPAVRPVADGTPPHRGPSAAQLAALEQLERDHVLRAAERQRASSHRRSASMAELVRTPKAVRDVEAQRQEEEAEEALLRAQIREDAAQTRLLALRRVVGEEAVDRVRVELLADHGAHGMMRELHFRETATLLRREAAMAAAAAPEPVVATRVADDDTAEEKRRVLRRVRREQCELASELESLSRELQQLVRQ</sequence>
<evidence type="ECO:0000256" key="1">
    <source>
        <dbReference type="SAM" id="MobiDB-lite"/>
    </source>
</evidence>
<proteinExistence type="predicted"/>
<gene>
    <name evidence="2" type="ORF">STCU_11110</name>
</gene>
<feature type="region of interest" description="Disordered" evidence="1">
    <location>
        <begin position="1"/>
        <end position="54"/>
    </location>
</feature>
<evidence type="ECO:0000313" key="3">
    <source>
        <dbReference type="Proteomes" id="UP000015354"/>
    </source>
</evidence>
<comment type="caution">
    <text evidence="2">The sequence shown here is derived from an EMBL/GenBank/DDBJ whole genome shotgun (WGS) entry which is preliminary data.</text>
</comment>
<keyword evidence="3" id="KW-1185">Reference proteome</keyword>
<name>S9UPS9_9TRYP</name>
<evidence type="ECO:0000313" key="2">
    <source>
        <dbReference type="EMBL" id="EPY16616.1"/>
    </source>
</evidence>
<protein>
    <submittedName>
        <fullName evidence="2">Uncharacterized protein</fullName>
    </submittedName>
</protein>